<evidence type="ECO:0000313" key="11">
    <source>
        <dbReference type="Proteomes" id="UP000736672"/>
    </source>
</evidence>
<comment type="subcellular location">
    <subcellularLocation>
        <location evidence="1">Membrane</location>
        <topology evidence="1">Multi-pass membrane protein</topology>
    </subcellularLocation>
</comment>
<feature type="transmembrane region" description="Helical" evidence="8">
    <location>
        <begin position="372"/>
        <end position="391"/>
    </location>
</feature>
<dbReference type="Pfam" id="PF07690">
    <property type="entry name" value="MFS_1"/>
    <property type="match status" value="1"/>
</dbReference>
<comment type="caution">
    <text evidence="10">The sequence shown here is derived from an EMBL/GenBank/DDBJ whole genome shotgun (WGS) entry which is preliminary data.</text>
</comment>
<gene>
    <name evidence="10" type="ORF">B0J15DRAFT_580783</name>
</gene>
<dbReference type="Gene3D" id="1.20.1720.10">
    <property type="entry name" value="Multidrug resistance protein D"/>
    <property type="match status" value="1"/>
</dbReference>
<dbReference type="GO" id="GO:0022857">
    <property type="term" value="F:transmembrane transporter activity"/>
    <property type="evidence" value="ECO:0007669"/>
    <property type="project" value="InterPro"/>
</dbReference>
<dbReference type="FunFam" id="1.20.1250.20:FF:000011">
    <property type="entry name" value="MFS multidrug transporter, putative"/>
    <property type="match status" value="1"/>
</dbReference>
<keyword evidence="4 8" id="KW-1133">Transmembrane helix</keyword>
<reference evidence="10" key="1">
    <citation type="journal article" date="2021" name="Nat. Commun.">
        <title>Genetic determinants of endophytism in the Arabidopsis root mycobiome.</title>
        <authorList>
            <person name="Mesny F."/>
            <person name="Miyauchi S."/>
            <person name="Thiergart T."/>
            <person name="Pickel B."/>
            <person name="Atanasova L."/>
            <person name="Karlsson M."/>
            <person name="Huettel B."/>
            <person name="Barry K.W."/>
            <person name="Haridas S."/>
            <person name="Chen C."/>
            <person name="Bauer D."/>
            <person name="Andreopoulos W."/>
            <person name="Pangilinan J."/>
            <person name="LaButti K."/>
            <person name="Riley R."/>
            <person name="Lipzen A."/>
            <person name="Clum A."/>
            <person name="Drula E."/>
            <person name="Henrissat B."/>
            <person name="Kohler A."/>
            <person name="Grigoriev I.V."/>
            <person name="Martin F.M."/>
            <person name="Hacquard S."/>
        </authorList>
    </citation>
    <scope>NUCLEOTIDE SEQUENCE</scope>
    <source>
        <strain evidence="10">FSSC 5 MPI-SDFR-AT-0091</strain>
    </source>
</reference>
<dbReference type="CDD" id="cd17323">
    <property type="entry name" value="MFS_Tpo1_MDR_like"/>
    <property type="match status" value="1"/>
</dbReference>
<evidence type="ECO:0000256" key="8">
    <source>
        <dbReference type="SAM" id="Phobius"/>
    </source>
</evidence>
<accession>A0A9P9HWD2</accession>
<evidence type="ECO:0000259" key="9">
    <source>
        <dbReference type="PROSITE" id="PS50850"/>
    </source>
</evidence>
<dbReference type="InterPro" id="IPR036259">
    <property type="entry name" value="MFS_trans_sf"/>
</dbReference>
<keyword evidence="11" id="KW-1185">Reference proteome</keyword>
<dbReference type="EMBL" id="JAGTJS010000007">
    <property type="protein sequence ID" value="KAH7263859.1"/>
    <property type="molecule type" value="Genomic_DNA"/>
</dbReference>
<feature type="transmembrane region" description="Helical" evidence="8">
    <location>
        <begin position="100"/>
        <end position="119"/>
    </location>
</feature>
<dbReference type="InterPro" id="IPR020846">
    <property type="entry name" value="MFS_dom"/>
</dbReference>
<evidence type="ECO:0000256" key="1">
    <source>
        <dbReference type="ARBA" id="ARBA00004141"/>
    </source>
</evidence>
<dbReference type="SUPFAM" id="SSF103473">
    <property type="entry name" value="MFS general substrate transporter"/>
    <property type="match status" value="1"/>
</dbReference>
<dbReference type="OrthoDB" id="5296287at2759"/>
<evidence type="ECO:0000256" key="4">
    <source>
        <dbReference type="ARBA" id="ARBA00022989"/>
    </source>
</evidence>
<evidence type="ECO:0000256" key="7">
    <source>
        <dbReference type="SAM" id="MobiDB-lite"/>
    </source>
</evidence>
<evidence type="ECO:0000256" key="5">
    <source>
        <dbReference type="ARBA" id="ARBA00023136"/>
    </source>
</evidence>
<feature type="transmembrane region" description="Helical" evidence="8">
    <location>
        <begin position="219"/>
        <end position="239"/>
    </location>
</feature>
<organism evidence="10 11">
    <name type="scientific">Fusarium solani</name>
    <name type="common">Filamentous fungus</name>
    <dbReference type="NCBI Taxonomy" id="169388"/>
    <lineage>
        <taxon>Eukaryota</taxon>
        <taxon>Fungi</taxon>
        <taxon>Dikarya</taxon>
        <taxon>Ascomycota</taxon>
        <taxon>Pezizomycotina</taxon>
        <taxon>Sordariomycetes</taxon>
        <taxon>Hypocreomycetidae</taxon>
        <taxon>Hypocreales</taxon>
        <taxon>Nectriaceae</taxon>
        <taxon>Fusarium</taxon>
        <taxon>Fusarium solani species complex</taxon>
    </lineage>
</organism>
<dbReference type="PROSITE" id="PS50850">
    <property type="entry name" value="MFS"/>
    <property type="match status" value="1"/>
</dbReference>
<dbReference type="Proteomes" id="UP000736672">
    <property type="component" value="Unassembled WGS sequence"/>
</dbReference>
<dbReference type="AlphaFoldDB" id="A0A9P9HWD2"/>
<feature type="transmembrane region" description="Helical" evidence="8">
    <location>
        <begin position="288"/>
        <end position="313"/>
    </location>
</feature>
<dbReference type="PANTHER" id="PTHR23502">
    <property type="entry name" value="MAJOR FACILITATOR SUPERFAMILY"/>
    <property type="match status" value="1"/>
</dbReference>
<sequence length="487" mass="53489">MSRNWGPEPEATNCQQVSSSSDEKVSGNSGETGPSSLDDNIVWWDSDTDLNNPYNWPKWRKLSNCGLISKLTLVEPLASSIFAPGIPDLMKDFGSDNQELSSFVVSVYVLGFTFGPMALTPLSEMLGRLPVYHVCNVIFLGFTVVCAKAPSLTSLIIFWFFAGAFGAAPMANEGGSIADMYIAEERAGVMAVFSVGPLIGPIIGPVIGGFLTQAKGWRWDFWVIVIVAGAISGAMLLVLRESYAPVLLERKASRLRKETGNSLFRSRLDTGLSTKDLFKQCIIRPVKLLVFSPICTIFAVYLALVYGYIYILFTSVPYVFEDTYGFSTKMVGLVYLGLGIGGFIDMAWFAVDGNNEVKKQLAAKNFKPEARLKLLSHAAIIFPAGFFIYGWTAEYKTHWPQSLVWPSLALLVDAYELYAASELAANIIMRSITSAILPLCGLKMYHALGLGWGNSMLGFIAVALIPAPFLILRYGERLRNKFAIENL</sequence>
<dbReference type="GO" id="GO:0016020">
    <property type="term" value="C:membrane"/>
    <property type="evidence" value="ECO:0007669"/>
    <property type="project" value="UniProtKB-SubCell"/>
</dbReference>
<evidence type="ECO:0000256" key="2">
    <source>
        <dbReference type="ARBA" id="ARBA00008335"/>
    </source>
</evidence>
<feature type="transmembrane region" description="Helical" evidence="8">
    <location>
        <begin position="187"/>
        <end position="207"/>
    </location>
</feature>
<proteinExistence type="inferred from homology"/>
<keyword evidence="6" id="KW-0325">Glycoprotein</keyword>
<protein>
    <submittedName>
        <fullName evidence="10">Major facilitator superfamily domain-containing protein</fullName>
    </submittedName>
</protein>
<dbReference type="InterPro" id="IPR011701">
    <property type="entry name" value="MFS"/>
</dbReference>
<feature type="transmembrane region" description="Helical" evidence="8">
    <location>
        <begin position="333"/>
        <end position="351"/>
    </location>
</feature>
<comment type="similarity">
    <text evidence="2">Belongs to the major facilitator superfamily.</text>
</comment>
<evidence type="ECO:0000256" key="6">
    <source>
        <dbReference type="ARBA" id="ARBA00023180"/>
    </source>
</evidence>
<evidence type="ECO:0000313" key="10">
    <source>
        <dbReference type="EMBL" id="KAH7263859.1"/>
    </source>
</evidence>
<feature type="region of interest" description="Disordered" evidence="7">
    <location>
        <begin position="1"/>
        <end position="40"/>
    </location>
</feature>
<keyword evidence="3 8" id="KW-0812">Transmembrane</keyword>
<dbReference type="PANTHER" id="PTHR23502:SF68">
    <property type="entry name" value="MULTIDRUG TRANSPORTER, PUTATIVE (AFU_ORTHOLOGUE AFUA_3G01120)-RELATED"/>
    <property type="match status" value="1"/>
</dbReference>
<feature type="transmembrane region" description="Helical" evidence="8">
    <location>
        <begin position="131"/>
        <end position="150"/>
    </location>
</feature>
<name>A0A9P9HWD2_FUSSL</name>
<evidence type="ECO:0000256" key="3">
    <source>
        <dbReference type="ARBA" id="ARBA00022692"/>
    </source>
</evidence>
<feature type="compositionally biased region" description="Polar residues" evidence="7">
    <location>
        <begin position="12"/>
        <end position="38"/>
    </location>
</feature>
<keyword evidence="5 8" id="KW-0472">Membrane</keyword>
<feature type="transmembrane region" description="Helical" evidence="8">
    <location>
        <begin position="452"/>
        <end position="472"/>
    </location>
</feature>
<feature type="domain" description="Major facilitator superfamily (MFS) profile" evidence="9">
    <location>
        <begin position="64"/>
        <end position="487"/>
    </location>
</feature>